<dbReference type="Proteomes" id="UP000812440">
    <property type="component" value="Chromosome 7"/>
</dbReference>
<evidence type="ECO:0000259" key="7">
    <source>
        <dbReference type="PROSITE" id="PS51462"/>
    </source>
</evidence>
<evidence type="ECO:0000313" key="9">
    <source>
        <dbReference type="Proteomes" id="UP000812440"/>
    </source>
</evidence>
<dbReference type="GO" id="GO:0046872">
    <property type="term" value="F:metal ion binding"/>
    <property type="evidence" value="ECO:0007669"/>
    <property type="project" value="UniProtKB-KW"/>
</dbReference>
<feature type="domain" description="Nudix hydrolase" evidence="7">
    <location>
        <begin position="43"/>
        <end position="182"/>
    </location>
</feature>
<dbReference type="CDD" id="cd03426">
    <property type="entry name" value="NUDIX_CoAse_Nudt7"/>
    <property type="match status" value="1"/>
</dbReference>
<dbReference type="GO" id="GO:0010945">
    <property type="term" value="F:coenzyme A diphosphatase activity"/>
    <property type="evidence" value="ECO:0007669"/>
    <property type="project" value="InterPro"/>
</dbReference>
<dbReference type="Pfam" id="PF00293">
    <property type="entry name" value="NUDIX"/>
    <property type="match status" value="1"/>
</dbReference>
<dbReference type="OrthoDB" id="10262892at2759"/>
<reference evidence="8" key="1">
    <citation type="thesis" date="2020" institute="ProQuest LLC" country="789 East Eisenhower Parkway, Ann Arbor, MI, USA">
        <title>Comparative Genomics and Chromosome Evolution.</title>
        <authorList>
            <person name="Mudd A.B."/>
        </authorList>
    </citation>
    <scope>NUCLEOTIDE SEQUENCE</scope>
    <source>
        <strain evidence="8">Female2</strain>
        <tissue evidence="8">Blood</tissue>
    </source>
</reference>
<comment type="caution">
    <text evidence="8">The sequence shown here is derived from an EMBL/GenBank/DDBJ whole genome shotgun (WGS) entry which is preliminary data.</text>
</comment>
<dbReference type="PROSITE" id="PS51462">
    <property type="entry name" value="NUDIX"/>
    <property type="match status" value="1"/>
</dbReference>
<dbReference type="PANTHER" id="PTHR12992">
    <property type="entry name" value="NUDIX HYDROLASE"/>
    <property type="match status" value="1"/>
</dbReference>
<dbReference type="Gene3D" id="3.90.79.10">
    <property type="entry name" value="Nucleoside Triphosphate Pyrophosphohydrolase"/>
    <property type="match status" value="1"/>
</dbReference>
<evidence type="ECO:0000256" key="3">
    <source>
        <dbReference type="ARBA" id="ARBA00022723"/>
    </source>
</evidence>
<keyword evidence="3" id="KW-0479">Metal-binding</keyword>
<dbReference type="InterPro" id="IPR045121">
    <property type="entry name" value="CoAse"/>
</dbReference>
<name>A0A8T2ISE5_9PIPI</name>
<keyword evidence="4" id="KW-0378">Hydrolase</keyword>
<accession>A0A8T2ISE5</accession>
<keyword evidence="5" id="KW-0460">Magnesium</keyword>
<dbReference type="EMBL" id="JAACNH010000008">
    <property type="protein sequence ID" value="KAG8434862.1"/>
    <property type="molecule type" value="Genomic_DNA"/>
</dbReference>
<comment type="cofactor">
    <cofactor evidence="2">
        <name>Mg(2+)</name>
        <dbReference type="ChEBI" id="CHEBI:18420"/>
    </cofactor>
</comment>
<evidence type="ECO:0000256" key="1">
    <source>
        <dbReference type="ARBA" id="ARBA00001936"/>
    </source>
</evidence>
<sequence length="224" mass="24765">MRLCASFATSCRGFCSLSNPAFLCNAFLPETEQRCREILSRTSLPPLASAGVLVTLCTFRGAPSFLYTLRSTQLRGRHKGDISFPGGKRDSSDSDIIHTATREAQEELGVPIKANVVWGAMKPITDWTGMVIVPVLANIGTLEDLALNPNPEEVESLLTLPLSNACTDTSRGYTYFRQRGRYSYTLPVFKLQEYKVWGLTAMMTDSALSLMFPDSYHSILHGSR</sequence>
<keyword evidence="9" id="KW-1185">Reference proteome</keyword>
<keyword evidence="6" id="KW-0464">Manganese</keyword>
<comment type="cofactor">
    <cofactor evidence="1">
        <name>Mn(2+)</name>
        <dbReference type="ChEBI" id="CHEBI:29035"/>
    </cofactor>
</comment>
<dbReference type="InterPro" id="IPR015797">
    <property type="entry name" value="NUDIX_hydrolase-like_dom_sf"/>
</dbReference>
<gene>
    <name evidence="8" type="ORF">GDO86_012996</name>
</gene>
<dbReference type="InterPro" id="IPR000086">
    <property type="entry name" value="NUDIX_hydrolase_dom"/>
</dbReference>
<protein>
    <recommendedName>
        <fullName evidence="7">Nudix hydrolase domain-containing protein</fullName>
    </recommendedName>
</protein>
<evidence type="ECO:0000256" key="4">
    <source>
        <dbReference type="ARBA" id="ARBA00022801"/>
    </source>
</evidence>
<evidence type="ECO:0000256" key="6">
    <source>
        <dbReference type="ARBA" id="ARBA00023211"/>
    </source>
</evidence>
<evidence type="ECO:0000256" key="5">
    <source>
        <dbReference type="ARBA" id="ARBA00022842"/>
    </source>
</evidence>
<evidence type="ECO:0000313" key="8">
    <source>
        <dbReference type="EMBL" id="KAG8434862.1"/>
    </source>
</evidence>
<dbReference type="PANTHER" id="PTHR12992:SF11">
    <property type="entry name" value="MITOCHONDRIAL COENZYME A DIPHOSPHATASE NUDT8"/>
    <property type="match status" value="1"/>
</dbReference>
<dbReference type="SUPFAM" id="SSF55811">
    <property type="entry name" value="Nudix"/>
    <property type="match status" value="1"/>
</dbReference>
<organism evidence="8 9">
    <name type="scientific">Hymenochirus boettgeri</name>
    <name type="common">Congo dwarf clawed frog</name>
    <dbReference type="NCBI Taxonomy" id="247094"/>
    <lineage>
        <taxon>Eukaryota</taxon>
        <taxon>Metazoa</taxon>
        <taxon>Chordata</taxon>
        <taxon>Craniata</taxon>
        <taxon>Vertebrata</taxon>
        <taxon>Euteleostomi</taxon>
        <taxon>Amphibia</taxon>
        <taxon>Batrachia</taxon>
        <taxon>Anura</taxon>
        <taxon>Pipoidea</taxon>
        <taxon>Pipidae</taxon>
        <taxon>Pipinae</taxon>
        <taxon>Hymenochirus</taxon>
    </lineage>
</organism>
<evidence type="ECO:0000256" key="2">
    <source>
        <dbReference type="ARBA" id="ARBA00001946"/>
    </source>
</evidence>
<proteinExistence type="predicted"/>
<dbReference type="AlphaFoldDB" id="A0A8T2ISE5"/>